<dbReference type="GeneTree" id="ENSGT00390000010674"/>
<accession>A0A670J0K7</accession>
<dbReference type="Proteomes" id="UP000472272">
    <property type="component" value="Chromosome 8"/>
</dbReference>
<feature type="compositionally biased region" description="Basic and acidic residues" evidence="1">
    <location>
        <begin position="24"/>
        <end position="41"/>
    </location>
</feature>
<dbReference type="GO" id="GO:0005634">
    <property type="term" value="C:nucleus"/>
    <property type="evidence" value="ECO:0007669"/>
    <property type="project" value="TreeGrafter"/>
</dbReference>
<name>A0A670J0K7_PODMU</name>
<dbReference type="InterPro" id="IPR008978">
    <property type="entry name" value="HSP20-like_chaperone"/>
</dbReference>
<dbReference type="Ensembl" id="ENSPMRT00000019202.1">
    <property type="protein sequence ID" value="ENSPMRP00000018048.1"/>
    <property type="gene ID" value="ENSPMRG00000011896.1"/>
</dbReference>
<reference evidence="2" key="3">
    <citation type="submission" date="2025-09" db="UniProtKB">
        <authorList>
            <consortium name="Ensembl"/>
        </authorList>
    </citation>
    <scope>IDENTIFICATION</scope>
</reference>
<evidence type="ECO:0000313" key="2">
    <source>
        <dbReference type="Ensembl" id="ENSPMRP00000018048.1"/>
    </source>
</evidence>
<dbReference type="PANTHER" id="PTHR46907:SF2">
    <property type="entry name" value="HEAT SHOCK PROTEIN BETA-7"/>
    <property type="match status" value="1"/>
</dbReference>
<organism evidence="2 3">
    <name type="scientific">Podarcis muralis</name>
    <name type="common">Wall lizard</name>
    <name type="synonym">Lacerta muralis</name>
    <dbReference type="NCBI Taxonomy" id="64176"/>
    <lineage>
        <taxon>Eukaryota</taxon>
        <taxon>Metazoa</taxon>
        <taxon>Chordata</taxon>
        <taxon>Craniata</taxon>
        <taxon>Vertebrata</taxon>
        <taxon>Euteleostomi</taxon>
        <taxon>Lepidosauria</taxon>
        <taxon>Squamata</taxon>
        <taxon>Bifurcata</taxon>
        <taxon>Unidentata</taxon>
        <taxon>Episquamata</taxon>
        <taxon>Laterata</taxon>
        <taxon>Lacertibaenia</taxon>
        <taxon>Lacertidae</taxon>
        <taxon>Podarcis</taxon>
    </lineage>
</organism>
<evidence type="ECO:0000313" key="3">
    <source>
        <dbReference type="Proteomes" id="UP000472272"/>
    </source>
</evidence>
<reference evidence="2" key="2">
    <citation type="submission" date="2025-08" db="UniProtKB">
        <authorList>
            <consortium name="Ensembl"/>
        </authorList>
    </citation>
    <scope>IDENTIFICATION</scope>
</reference>
<dbReference type="Gene3D" id="2.60.40.790">
    <property type="match status" value="1"/>
</dbReference>
<reference evidence="2 3" key="1">
    <citation type="journal article" date="2019" name="Proc. Natl. Acad. Sci. U.S.A.">
        <title>Regulatory changes in pterin and carotenoid genes underlie balanced color polymorphisms in the wall lizard.</title>
        <authorList>
            <person name="Andrade P."/>
            <person name="Pinho C."/>
            <person name="Perez I de Lanuza G."/>
            <person name="Afonso S."/>
            <person name="Brejcha J."/>
            <person name="Rubin C.J."/>
            <person name="Wallerman O."/>
            <person name="Pereira P."/>
            <person name="Sabatino S.J."/>
            <person name="Bellati A."/>
            <person name="Pellitteri-Rosa D."/>
            <person name="Bosakova Z."/>
            <person name="Bunikis I."/>
            <person name="Carretero M.A."/>
            <person name="Feiner N."/>
            <person name="Marsik P."/>
            <person name="Pauperio F."/>
            <person name="Salvi D."/>
            <person name="Soler L."/>
            <person name="While G.M."/>
            <person name="Uller T."/>
            <person name="Font E."/>
            <person name="Andersson L."/>
            <person name="Carneiro M."/>
        </authorList>
    </citation>
    <scope>NUCLEOTIDE SEQUENCE</scope>
</reference>
<proteinExistence type="predicted"/>
<dbReference type="PANTHER" id="PTHR46907">
    <property type="entry name" value="HEAT SHOCK PROTEIN BETA-7-RELATED"/>
    <property type="match status" value="1"/>
</dbReference>
<evidence type="ECO:0000256" key="1">
    <source>
        <dbReference type="SAM" id="MobiDB-lite"/>
    </source>
</evidence>
<sequence length="213" mass="22924">MPPAEAHSGRPGARKRPGVALARDPSERAGKGNLKWAKDARWGGSGTASPNAHGVPFHLPPPLQGCKAGRSCTAGRAGGMGNIKTLGDTYQFAVDVSDFSPEDIIITTSKNQIEVHAEKLAADGTIMNTFTRVRGGWLVLKGERRGWAHHAPPLWPFSFVYNRLPLVCYKLLGIPVAGVTPAFSLVGDCFFSEKFFSLREGGSSRSSLHVWES</sequence>
<keyword evidence="3" id="KW-1185">Reference proteome</keyword>
<dbReference type="GO" id="GO:0005737">
    <property type="term" value="C:cytoplasm"/>
    <property type="evidence" value="ECO:0007669"/>
    <property type="project" value="TreeGrafter"/>
</dbReference>
<feature type="region of interest" description="Disordered" evidence="1">
    <location>
        <begin position="1"/>
        <end position="52"/>
    </location>
</feature>
<gene>
    <name evidence="2" type="primary">HSPB7</name>
</gene>
<protein>
    <submittedName>
        <fullName evidence="2">Heat shock protein family B (small) member 7</fullName>
    </submittedName>
</protein>
<dbReference type="AlphaFoldDB" id="A0A670J0K7"/>